<keyword evidence="2" id="KW-0472">Membrane</keyword>
<comment type="subcellular location">
    <subcellularLocation>
        <location evidence="1">Membrane</location>
    </subcellularLocation>
</comment>
<sequence length="164" mass="16990">MTSLSRALPAAAVVAVLAAGAACWMWRAAEDGLAASPAGQRNDVGAAVEWQAAELNSISSADPAGTVQRWIQVSTGGLAERLAHDRDSLVRGVEAGKTDITGETLRAVVTSVDPGAGKADAIALLKLSVRDAKANVTVKRIQTRVGLRHVDGGWKVDEIANISQ</sequence>
<gene>
    <name evidence="3" type="ORF">FNH06_08010</name>
</gene>
<dbReference type="RefSeq" id="WP_144635970.1">
    <property type="nucleotide sequence ID" value="NZ_BNAX01000018.1"/>
</dbReference>
<dbReference type="GO" id="GO:0016020">
    <property type="term" value="C:membrane"/>
    <property type="evidence" value="ECO:0007669"/>
    <property type="project" value="UniProtKB-SubCell"/>
</dbReference>
<dbReference type="OrthoDB" id="3638080at2"/>
<dbReference type="AlphaFoldDB" id="A0A558AIR0"/>
<keyword evidence="4" id="KW-1185">Reference proteome</keyword>
<dbReference type="PANTHER" id="PTHR37042:SF4">
    <property type="entry name" value="OUTER MEMBRANE PROTEIN RV1973"/>
    <property type="match status" value="1"/>
</dbReference>
<evidence type="ECO:0000256" key="1">
    <source>
        <dbReference type="ARBA" id="ARBA00004370"/>
    </source>
</evidence>
<proteinExistence type="predicted"/>
<name>A0A558AIR0_9PSEU</name>
<protein>
    <recommendedName>
        <fullName evidence="5">Mce-associated membrane protein</fullName>
    </recommendedName>
</protein>
<dbReference type="EMBL" id="VJZA01000008">
    <property type="protein sequence ID" value="TVT24129.1"/>
    <property type="molecule type" value="Genomic_DNA"/>
</dbReference>
<comment type="caution">
    <text evidence="3">The sequence shown here is derived from an EMBL/GenBank/DDBJ whole genome shotgun (WGS) entry which is preliminary data.</text>
</comment>
<dbReference type="PROSITE" id="PS51257">
    <property type="entry name" value="PROKAR_LIPOPROTEIN"/>
    <property type="match status" value="1"/>
</dbReference>
<dbReference type="Proteomes" id="UP000318578">
    <property type="component" value="Unassembled WGS sequence"/>
</dbReference>
<evidence type="ECO:0000313" key="4">
    <source>
        <dbReference type="Proteomes" id="UP000318578"/>
    </source>
</evidence>
<evidence type="ECO:0000256" key="2">
    <source>
        <dbReference type="ARBA" id="ARBA00023136"/>
    </source>
</evidence>
<accession>A0A558AIR0</accession>
<dbReference type="PANTHER" id="PTHR37042">
    <property type="entry name" value="OUTER MEMBRANE PROTEIN RV1973"/>
    <property type="match status" value="1"/>
</dbReference>
<organism evidence="3 4">
    <name type="scientific">Amycolatopsis acidiphila</name>
    <dbReference type="NCBI Taxonomy" id="715473"/>
    <lineage>
        <taxon>Bacteria</taxon>
        <taxon>Bacillati</taxon>
        <taxon>Actinomycetota</taxon>
        <taxon>Actinomycetes</taxon>
        <taxon>Pseudonocardiales</taxon>
        <taxon>Pseudonocardiaceae</taxon>
        <taxon>Amycolatopsis</taxon>
    </lineage>
</organism>
<evidence type="ECO:0008006" key="5">
    <source>
        <dbReference type="Google" id="ProtNLM"/>
    </source>
</evidence>
<evidence type="ECO:0000313" key="3">
    <source>
        <dbReference type="EMBL" id="TVT24129.1"/>
    </source>
</evidence>
<reference evidence="3 4" key="1">
    <citation type="submission" date="2019-07" db="EMBL/GenBank/DDBJ databases">
        <title>New species of Amycolatopsis and Streptomyces.</title>
        <authorList>
            <person name="Duangmal K."/>
            <person name="Teo W.F.A."/>
            <person name="Lipun K."/>
        </authorList>
    </citation>
    <scope>NUCLEOTIDE SEQUENCE [LARGE SCALE GENOMIC DNA]</scope>
    <source>
        <strain evidence="3 4">JCM 30562</strain>
    </source>
</reference>